<protein>
    <submittedName>
        <fullName evidence="1">Uncharacterized protein</fullName>
    </submittedName>
</protein>
<name>A0A2P2N477_RHIMU</name>
<dbReference type="EMBL" id="GGEC01056774">
    <property type="protein sequence ID" value="MBX37258.1"/>
    <property type="molecule type" value="Transcribed_RNA"/>
</dbReference>
<sequence length="48" mass="5885">MCNAKIWLPTAFREEEASHSSQYTHELRWIIEQVVHWQLQKQQQKPLH</sequence>
<evidence type="ECO:0000313" key="1">
    <source>
        <dbReference type="EMBL" id="MBX37258.1"/>
    </source>
</evidence>
<accession>A0A2P2N477</accession>
<reference evidence="1" key="1">
    <citation type="submission" date="2018-02" db="EMBL/GenBank/DDBJ databases">
        <title>Rhizophora mucronata_Transcriptome.</title>
        <authorList>
            <person name="Meera S.P."/>
            <person name="Sreeshan A."/>
            <person name="Augustine A."/>
        </authorList>
    </citation>
    <scope>NUCLEOTIDE SEQUENCE</scope>
    <source>
        <tissue evidence="1">Leaf</tissue>
    </source>
</reference>
<proteinExistence type="predicted"/>
<dbReference type="AlphaFoldDB" id="A0A2P2N477"/>
<organism evidence="1">
    <name type="scientific">Rhizophora mucronata</name>
    <name type="common">Asiatic mangrove</name>
    <dbReference type="NCBI Taxonomy" id="61149"/>
    <lineage>
        <taxon>Eukaryota</taxon>
        <taxon>Viridiplantae</taxon>
        <taxon>Streptophyta</taxon>
        <taxon>Embryophyta</taxon>
        <taxon>Tracheophyta</taxon>
        <taxon>Spermatophyta</taxon>
        <taxon>Magnoliopsida</taxon>
        <taxon>eudicotyledons</taxon>
        <taxon>Gunneridae</taxon>
        <taxon>Pentapetalae</taxon>
        <taxon>rosids</taxon>
        <taxon>fabids</taxon>
        <taxon>Malpighiales</taxon>
        <taxon>Rhizophoraceae</taxon>
        <taxon>Rhizophora</taxon>
    </lineage>
</organism>